<protein>
    <recommendedName>
        <fullName evidence="2">RRM domain-containing protein</fullName>
    </recommendedName>
</protein>
<reference evidence="3" key="3">
    <citation type="submission" date="2025-09" db="UniProtKB">
        <authorList>
            <consortium name="Ensembl"/>
        </authorList>
    </citation>
    <scope>IDENTIFICATION</scope>
</reference>
<name>H0XJX1_OTOGA</name>
<dbReference type="Pfam" id="PF00076">
    <property type="entry name" value="RRM_1"/>
    <property type="match status" value="1"/>
</dbReference>
<dbReference type="InterPro" id="IPR035979">
    <property type="entry name" value="RBD_domain_sf"/>
</dbReference>
<dbReference type="GeneTree" id="ENSGT00390000007046"/>
<accession>H0XJX1</accession>
<evidence type="ECO:0000313" key="4">
    <source>
        <dbReference type="Proteomes" id="UP000005225"/>
    </source>
</evidence>
<dbReference type="EMBL" id="AAQR03163399">
    <property type="status" value="NOT_ANNOTATED_CDS"/>
    <property type="molecule type" value="Genomic_DNA"/>
</dbReference>
<dbReference type="STRING" id="30611.ENSOGAP00000016411"/>
<dbReference type="Ensembl" id="ENSOGAT00000030509.1">
    <property type="protein sequence ID" value="ENSOGAP00000016411.1"/>
    <property type="gene ID" value="ENSOGAG00000027111.1"/>
</dbReference>
<evidence type="ECO:0000259" key="2">
    <source>
        <dbReference type="Pfam" id="PF00076"/>
    </source>
</evidence>
<dbReference type="FunFam" id="3.30.70.330:FF:000029">
    <property type="entry name" value="U2 small nuclear ribonucleoprotein B"/>
    <property type="match status" value="1"/>
</dbReference>
<keyword evidence="4" id="KW-1185">Reference proteome</keyword>
<dbReference type="PANTHER" id="PTHR10501">
    <property type="entry name" value="U1 SMALL NUCLEAR RIBONUCLEOPROTEIN A/U2 SMALL NUCLEAR RIBONUCLEOPROTEIN B"/>
    <property type="match status" value="1"/>
</dbReference>
<organism evidence="3 4">
    <name type="scientific">Otolemur garnettii</name>
    <name type="common">Small-eared galago</name>
    <name type="synonym">Garnett's greater bushbaby</name>
    <dbReference type="NCBI Taxonomy" id="30611"/>
    <lineage>
        <taxon>Eukaryota</taxon>
        <taxon>Metazoa</taxon>
        <taxon>Chordata</taxon>
        <taxon>Craniata</taxon>
        <taxon>Vertebrata</taxon>
        <taxon>Euteleostomi</taxon>
        <taxon>Mammalia</taxon>
        <taxon>Eutheria</taxon>
        <taxon>Euarchontoglires</taxon>
        <taxon>Primates</taxon>
        <taxon>Strepsirrhini</taxon>
        <taxon>Lorisiformes</taxon>
        <taxon>Galagidae</taxon>
        <taxon>Otolemur</taxon>
    </lineage>
</organism>
<evidence type="ECO:0000256" key="1">
    <source>
        <dbReference type="ARBA" id="ARBA00022884"/>
    </source>
</evidence>
<dbReference type="Proteomes" id="UP000005225">
    <property type="component" value="Unassembled WGS sequence"/>
</dbReference>
<dbReference type="SUPFAM" id="SSF54928">
    <property type="entry name" value="RNA-binding domain, RBD"/>
    <property type="match status" value="1"/>
</dbReference>
<dbReference type="eggNOG" id="KOG4206">
    <property type="taxonomic scope" value="Eukaryota"/>
</dbReference>
<dbReference type="HOGENOM" id="CLU_041869_1_3_1"/>
<dbReference type="InterPro" id="IPR000504">
    <property type="entry name" value="RRM_dom"/>
</dbReference>
<feature type="domain" description="RRM" evidence="2">
    <location>
        <begin position="114"/>
        <end position="158"/>
    </location>
</feature>
<dbReference type="AlphaFoldDB" id="H0XJX1"/>
<keyword evidence="1" id="KW-0694">RNA-binding</keyword>
<proteinExistence type="predicted"/>
<reference evidence="3" key="2">
    <citation type="submission" date="2025-08" db="UniProtKB">
        <authorList>
            <consortium name="Ensembl"/>
        </authorList>
    </citation>
    <scope>IDENTIFICATION</scope>
</reference>
<dbReference type="Gene3D" id="3.30.70.330">
    <property type="match status" value="1"/>
</dbReference>
<evidence type="ECO:0000313" key="3">
    <source>
        <dbReference type="Ensembl" id="ENSOGAP00000016411.1"/>
    </source>
</evidence>
<dbReference type="InParanoid" id="H0XJX1"/>
<reference evidence="4" key="1">
    <citation type="submission" date="2011-03" db="EMBL/GenBank/DDBJ databases">
        <title>Version 3 of the genome sequence of Otolemur garnettii (Bushbaby).</title>
        <authorList>
            <consortium name="The Broad Institute Genome Sequencing Platform"/>
            <person name="Di Palma F."/>
            <person name="Johnson J."/>
            <person name="Lander E.S."/>
            <person name="Lindblad-Toh K."/>
            <person name="Jaffe D.B."/>
            <person name="Gnerre S."/>
            <person name="MacCallum I."/>
            <person name="Przybylski D."/>
            <person name="Ribeiro F.J."/>
            <person name="Burton J.N."/>
            <person name="Walker B.J."/>
            <person name="Sharpe T."/>
            <person name="Hall G."/>
        </authorList>
    </citation>
    <scope>NUCLEOTIDE SEQUENCE [LARGE SCALE GENOMIC DNA]</scope>
</reference>
<sequence>MAVPKTHTNCTVYIIAKMKGAFMELDHQKLKSQEKQFAKKAMQVGAAASPVGTVQRPVLGMPPMTKVPCIIYHMPCQDPPLSLAPGQIPCTHQLMLGERPPAQPLSENPPNHILFLTNLPEETNKLMLSMLFNQFPGFKEDPLVLGQHNMAFAEFDNEV</sequence>
<dbReference type="GO" id="GO:0003723">
    <property type="term" value="F:RNA binding"/>
    <property type="evidence" value="ECO:0007669"/>
    <property type="project" value="UniProtKB-KW"/>
</dbReference>
<dbReference type="InterPro" id="IPR012677">
    <property type="entry name" value="Nucleotide-bd_a/b_plait_sf"/>
</dbReference>